<evidence type="ECO:0000256" key="3">
    <source>
        <dbReference type="SAM" id="SignalP"/>
    </source>
</evidence>
<dbReference type="Pfam" id="PF02368">
    <property type="entry name" value="Big_2"/>
    <property type="match status" value="2"/>
</dbReference>
<protein>
    <recommendedName>
        <fullName evidence="4">BIG2 domain-containing protein</fullName>
    </recommendedName>
</protein>
<feature type="region of interest" description="Disordered" evidence="2">
    <location>
        <begin position="1379"/>
        <end position="1399"/>
    </location>
</feature>
<dbReference type="InterPro" id="IPR013783">
    <property type="entry name" value="Ig-like_fold"/>
</dbReference>
<keyword evidence="1" id="KW-0175">Coiled coil</keyword>
<reference evidence="5 6" key="1">
    <citation type="submission" date="2019-08" db="EMBL/GenBank/DDBJ databases">
        <title>In-depth cultivation of the pig gut microbiome towards novel bacterial diversity and tailored functional studies.</title>
        <authorList>
            <person name="Wylensek D."/>
            <person name="Hitch T.C.A."/>
            <person name="Clavel T."/>
        </authorList>
    </citation>
    <scope>NUCLEOTIDE SEQUENCE [LARGE SCALE GENOMIC DNA]</scope>
    <source>
        <strain evidence="5 6">WCA-MUC-591-APC-3H</strain>
    </source>
</reference>
<feature type="signal peptide" evidence="3">
    <location>
        <begin position="1"/>
        <end position="30"/>
    </location>
</feature>
<keyword evidence="6" id="KW-1185">Reference proteome</keyword>
<evidence type="ECO:0000313" key="6">
    <source>
        <dbReference type="Proteomes" id="UP000474676"/>
    </source>
</evidence>
<dbReference type="EMBL" id="VUMZ01000004">
    <property type="protein sequence ID" value="MST51847.1"/>
    <property type="molecule type" value="Genomic_DNA"/>
</dbReference>
<feature type="chain" id="PRO_5026971040" description="BIG2 domain-containing protein" evidence="3">
    <location>
        <begin position="31"/>
        <end position="1433"/>
    </location>
</feature>
<dbReference type="RefSeq" id="WP_154574287.1">
    <property type="nucleotide sequence ID" value="NZ_VUMZ01000004.1"/>
</dbReference>
<evidence type="ECO:0000259" key="4">
    <source>
        <dbReference type="SMART" id="SM00635"/>
    </source>
</evidence>
<name>A0A6L5Y7J6_9FIRM</name>
<dbReference type="Gene3D" id="2.60.40.10">
    <property type="entry name" value="Immunoglobulins"/>
    <property type="match status" value="1"/>
</dbReference>
<comment type="caution">
    <text evidence="5">The sequence shown here is derived from an EMBL/GenBank/DDBJ whole genome shotgun (WGS) entry which is preliminary data.</text>
</comment>
<organism evidence="5 6">
    <name type="scientific">Hornefia butyriciproducens</name>
    <dbReference type="NCBI Taxonomy" id="2652293"/>
    <lineage>
        <taxon>Bacteria</taxon>
        <taxon>Bacillati</taxon>
        <taxon>Bacillota</taxon>
        <taxon>Clostridia</taxon>
        <taxon>Peptostreptococcales</taxon>
        <taxon>Anaerovoracaceae</taxon>
        <taxon>Hornefia</taxon>
    </lineage>
</organism>
<dbReference type="SUPFAM" id="SSF49373">
    <property type="entry name" value="Invasin/intimin cell-adhesion fragments"/>
    <property type="match status" value="2"/>
</dbReference>
<feature type="domain" description="BIG2" evidence="4">
    <location>
        <begin position="305"/>
        <end position="379"/>
    </location>
</feature>
<proteinExistence type="predicted"/>
<feature type="domain" description="BIG2" evidence="4">
    <location>
        <begin position="126"/>
        <end position="207"/>
    </location>
</feature>
<evidence type="ECO:0000256" key="1">
    <source>
        <dbReference type="SAM" id="Coils"/>
    </source>
</evidence>
<dbReference type="GeneID" id="303114854"/>
<dbReference type="Gene3D" id="2.60.40.1080">
    <property type="match status" value="3"/>
</dbReference>
<gene>
    <name evidence="5" type="ORF">FYJ64_05905</name>
</gene>
<dbReference type="Proteomes" id="UP000474676">
    <property type="component" value="Unassembled WGS sequence"/>
</dbReference>
<accession>A0A6L5Y7J6</accession>
<feature type="coiled-coil region" evidence="1">
    <location>
        <begin position="1279"/>
        <end position="1327"/>
    </location>
</feature>
<feature type="domain" description="BIG2" evidence="4">
    <location>
        <begin position="35"/>
        <end position="109"/>
    </location>
</feature>
<dbReference type="SMART" id="SM00635">
    <property type="entry name" value="BID_2"/>
    <property type="match status" value="3"/>
</dbReference>
<evidence type="ECO:0000313" key="5">
    <source>
        <dbReference type="EMBL" id="MST51847.1"/>
    </source>
</evidence>
<dbReference type="InterPro" id="IPR003343">
    <property type="entry name" value="Big_2"/>
</dbReference>
<evidence type="ECO:0000256" key="2">
    <source>
        <dbReference type="SAM" id="MobiDB-lite"/>
    </source>
</evidence>
<dbReference type="InterPro" id="IPR008964">
    <property type="entry name" value="Invasin/intimin_cell_adhesion"/>
</dbReference>
<keyword evidence="3" id="KW-0732">Signal</keyword>
<sequence length="1433" mass="155575">MKVRGSMRKVTVLLLAMLMMITFMPSMAFAEDGTAAVRVKLDRHTLNLETGETAELTATVTPAQESTPQIEWSTSAKKVATVEDGRVTAVGQGIAEITAEYEGAEASCLVYVEKAATPDRISVKVKKGNVNLHRDTYFFSAVGENKSFQLEAAAEPEGASAKVTWSSNRSVCKIDEDGVVTVGSLTDAQYVTFTATSVHGNNLRGSINIYILPSVKWEKDVTVTIPENGAVKPFKSYALASPGQYRDYKLLDWKAENDTYFDIRYENENVCYVNPKQPGTAELTATDKYNKDNKASGNVTVKGFFVEDKEGTRNEGFVKKDASLQLTAKGIESGQITWTTENQAVATVDENGLVKGIGEGTTTIKAAWDQDGDGQADFTALYIMNVLDPDKCYAEKLYTDSTVFTDAGYKNRLNKEDRYIAEDTVQSAHYFPITDAADRTLYVANGTRSINLGSVFDKDKVSAELLQGDKKVSLSSGKETSVSLETGENKFSVKVSPASGTGKTVTYQFTVIRGYNSVDRLNSLSIAPADRDAASTEEGALSPRFSISKTAYTASVYKDITGVILSARAQDYTTGHLAYSTDGGATWKEDGGMLTTKKIPLSDEGKLTIQLRCVSEKAYNAAKAAGQDPFAGASKTYTIEVSRVNVDPDSVGVMNIRKIELGSGMTWCTPKWEKGFSQSAAVVGHDTDNAAVRYHITSGAKLYVNSVSDSNLQTSVGKDSDGNDIYEVTTKTPLSEQGGTYSQKVVVSAETAAGTTVAGTFSLNLYKVGTTKGVLRGIHDEIVDYLCPGSQYTSGGNQGWGTYGIFPEKINMGAGNWYSCISLGNFGGYITFKYDKAITDDPSHIYGVDFTVFGNSNGGTGFSEPGNVLVSEDGEKWYSLAGSEHYDAATIWNYSVTYKRNPTSAIADYEDNLGNSASLGTGWAPYRMPDKRWYPLHKFRDGEDKALTVTGVRMLGPNAPENKGLENSGVAAFPAFGYVDTHRNSSTTGGTGENVNLLEVPVGDPYVSGYDGYGDGFDLKWAVDENGDPVDSSKLKIHYVKVQTASFINGGAIGEKSTEVSAIVRTAESSSAYSQTEDPKITVGGKTLNLTKGRDVYYMTLDNADEYDVTVDAPGDANVYINNMRTTSRHYKGLPDKKMLRIITQTGTSEPSIKYIHLTTKGGDEKIEALAAIGEAEGSIDALPENPGADDYEQIVAARKAYDALPAESREKVSNLDKLEAAEKATLGVRVSRDIEALRNKEDVKSEDVEAVRKAYDALTETQRKDVTNYSDLLTLEKIVALQKELEESKKEISELKKQGEDAAAKEKAAEAAKKAKELKIAKAKKNKVTGLKLKKGKKSFKASWKKVPGVSGYRICYSTSKSFKKGCHYVVIKKSAKPKTSKSSAKKSSRRTKTVKGLKKKQKYYVRVQSFNTIDGVRVYGKWSASGSVRTK</sequence>